<evidence type="ECO:0000313" key="1">
    <source>
        <dbReference type="EMBL" id="KAK7038212.1"/>
    </source>
</evidence>
<accession>A0AAW0CGQ2</accession>
<evidence type="ECO:0000313" key="2">
    <source>
        <dbReference type="Proteomes" id="UP001362999"/>
    </source>
</evidence>
<dbReference type="AlphaFoldDB" id="A0AAW0CGQ2"/>
<dbReference type="EMBL" id="JAWWNJ010000017">
    <property type="protein sequence ID" value="KAK7038212.1"/>
    <property type="molecule type" value="Genomic_DNA"/>
</dbReference>
<gene>
    <name evidence="1" type="ORF">R3P38DRAFT_2905020</name>
</gene>
<proteinExistence type="predicted"/>
<protein>
    <recommendedName>
        <fullName evidence="3">F-box domain-containing protein</fullName>
    </recommendedName>
</protein>
<comment type="caution">
    <text evidence="1">The sequence shown here is derived from an EMBL/GenBank/DDBJ whole genome shotgun (WGS) entry which is preliminary data.</text>
</comment>
<feature type="non-terminal residue" evidence="1">
    <location>
        <position position="494"/>
    </location>
</feature>
<organism evidence="1 2">
    <name type="scientific">Favolaschia claudopus</name>
    <dbReference type="NCBI Taxonomy" id="2862362"/>
    <lineage>
        <taxon>Eukaryota</taxon>
        <taxon>Fungi</taxon>
        <taxon>Dikarya</taxon>
        <taxon>Basidiomycota</taxon>
        <taxon>Agaricomycotina</taxon>
        <taxon>Agaricomycetes</taxon>
        <taxon>Agaricomycetidae</taxon>
        <taxon>Agaricales</taxon>
        <taxon>Marasmiineae</taxon>
        <taxon>Mycenaceae</taxon>
        <taxon>Favolaschia</taxon>
    </lineage>
</organism>
<dbReference type="Gene3D" id="1.20.1280.50">
    <property type="match status" value="1"/>
</dbReference>
<evidence type="ECO:0008006" key="3">
    <source>
        <dbReference type="Google" id="ProtNLM"/>
    </source>
</evidence>
<keyword evidence="2" id="KW-1185">Reference proteome</keyword>
<name>A0AAW0CGQ2_9AGAR</name>
<reference evidence="1 2" key="1">
    <citation type="journal article" date="2024" name="J Genomics">
        <title>Draft genome sequencing and assembly of Favolaschia claudopus CIRM-BRFM 2984 isolated from oak limbs.</title>
        <authorList>
            <person name="Navarro D."/>
            <person name="Drula E."/>
            <person name="Chaduli D."/>
            <person name="Cazenave R."/>
            <person name="Ahrendt S."/>
            <person name="Wang J."/>
            <person name="Lipzen A."/>
            <person name="Daum C."/>
            <person name="Barry K."/>
            <person name="Grigoriev I.V."/>
            <person name="Favel A."/>
            <person name="Rosso M.N."/>
            <person name="Martin F."/>
        </authorList>
    </citation>
    <scope>NUCLEOTIDE SEQUENCE [LARGE SCALE GENOMIC DNA]</scope>
    <source>
        <strain evidence="1 2">CIRM-BRFM 2984</strain>
    </source>
</reference>
<sequence length="494" mass="55925">MCRDEDLYYYEHDRRCLCSEAFEDLPDATEDELQAQKMGDALVASIEHRPSAKEDPRFALFFTSNDVPMAAQAAVVNGILEEHNASLILLEAELAEQHTKLYNAQVTMRSLISRQRVLKAEQEYLTREIDTCRGIVSPVRSLPREIIAEIFLYFAPVLTTGHSFITKPKDDAVRVPRVAIPWQLGQVCREWRTVAVSLHSLWSACDFPSPHSHETRQQTWGASSNPDDILKQTACIERSLASVETRLYRSGPNPISAQVVDHNPAHTMPFVNTLSRHSRRLKSLFLVDPTEETIDLFYESITQYSQLRSLGLASVSSTPSISFVYPSSLTNLSFHSLHLSTANCSCIPWTQLTKYCEIKCSWGGEEANRWSSYANLQNAVDLCVHFIRSVRAPQQPVLLPALRHARLTYPGRQSILPYFDTPMLEGLSYNHPYGAGFELKLPRQLSSLRSLRVCAENCPRFTCNLRHTMMMAPNLSEFFVIVKPPRAFDFVAAL</sequence>
<dbReference type="Proteomes" id="UP001362999">
    <property type="component" value="Unassembled WGS sequence"/>
</dbReference>